<dbReference type="AlphaFoldDB" id="A0A6M6JR99"/>
<gene>
    <name evidence="2" type="ORF">HOP40_26670</name>
</gene>
<dbReference type="Proteomes" id="UP000505377">
    <property type="component" value="Chromosome"/>
</dbReference>
<feature type="transmembrane region" description="Helical" evidence="1">
    <location>
        <begin position="28"/>
        <end position="47"/>
    </location>
</feature>
<organism evidence="2 3">
    <name type="scientific">Pseudonocardia broussonetiae</name>
    <dbReference type="NCBI Taxonomy" id="2736640"/>
    <lineage>
        <taxon>Bacteria</taxon>
        <taxon>Bacillati</taxon>
        <taxon>Actinomycetota</taxon>
        <taxon>Actinomycetes</taxon>
        <taxon>Pseudonocardiales</taxon>
        <taxon>Pseudonocardiaceae</taxon>
        <taxon>Pseudonocardia</taxon>
    </lineage>
</organism>
<accession>A0A6M6JR99</accession>
<dbReference type="EMBL" id="CP053564">
    <property type="protein sequence ID" value="QJY48919.1"/>
    <property type="molecule type" value="Genomic_DNA"/>
</dbReference>
<reference evidence="2 3" key="1">
    <citation type="submission" date="2020-05" db="EMBL/GenBank/DDBJ databases">
        <authorList>
            <person name="Mo P."/>
        </authorList>
    </citation>
    <scope>NUCLEOTIDE SEQUENCE [LARGE SCALE GENOMIC DNA]</scope>
    <source>
        <strain evidence="2 3">Gen01</strain>
    </source>
</reference>
<keyword evidence="3" id="KW-1185">Reference proteome</keyword>
<evidence type="ECO:0000313" key="2">
    <source>
        <dbReference type="EMBL" id="QJY48919.1"/>
    </source>
</evidence>
<dbReference type="RefSeq" id="WP_172163502.1">
    <property type="nucleotide sequence ID" value="NZ_CP053564.1"/>
</dbReference>
<name>A0A6M6JR99_9PSEU</name>
<keyword evidence="1" id="KW-1133">Transmembrane helix</keyword>
<protein>
    <submittedName>
        <fullName evidence="2">Uncharacterized protein</fullName>
    </submittedName>
</protein>
<evidence type="ECO:0000313" key="3">
    <source>
        <dbReference type="Proteomes" id="UP000505377"/>
    </source>
</evidence>
<dbReference type="KEGG" id="pbro:HOP40_26670"/>
<keyword evidence="1" id="KW-0812">Transmembrane</keyword>
<keyword evidence="1" id="KW-0472">Membrane</keyword>
<evidence type="ECO:0000256" key="1">
    <source>
        <dbReference type="SAM" id="Phobius"/>
    </source>
</evidence>
<proteinExistence type="predicted"/>
<sequence>MSCGTLVLGLVLALVLDSGPEFGLFGWVVAALGAVGVALHFLMPASARSSTRRRPS</sequence>